<organism evidence="1 2">
    <name type="scientific">Rhodonellum psychrophilum GCM71 = DSM 17998</name>
    <dbReference type="NCBI Taxonomy" id="1123057"/>
    <lineage>
        <taxon>Bacteria</taxon>
        <taxon>Pseudomonadati</taxon>
        <taxon>Bacteroidota</taxon>
        <taxon>Cytophagia</taxon>
        <taxon>Cytophagales</taxon>
        <taxon>Cytophagaceae</taxon>
        <taxon>Rhodonellum</taxon>
    </lineage>
</organism>
<proteinExistence type="predicted"/>
<dbReference type="EMBL" id="AWXR01000004">
    <property type="protein sequence ID" value="ERM84519.1"/>
    <property type="molecule type" value="Genomic_DNA"/>
</dbReference>
<protein>
    <submittedName>
        <fullName evidence="1">Uncharacterized protein</fullName>
    </submittedName>
</protein>
<accession>U5C3Y1</accession>
<keyword evidence="2" id="KW-1185">Reference proteome</keyword>
<evidence type="ECO:0000313" key="1">
    <source>
        <dbReference type="EMBL" id="ERM84519.1"/>
    </source>
</evidence>
<sequence>MKKTCSWFDQESLIYLSQSPEKEFWHANKILQRIK</sequence>
<name>U5C3Y1_9BACT</name>
<dbReference type="Proteomes" id="UP000016843">
    <property type="component" value="Unassembled WGS sequence"/>
</dbReference>
<comment type="caution">
    <text evidence="1">The sequence shown here is derived from an EMBL/GenBank/DDBJ whole genome shotgun (WGS) entry which is preliminary data.</text>
</comment>
<dbReference type="AlphaFoldDB" id="U5C3Y1"/>
<reference evidence="1 2" key="1">
    <citation type="journal article" date="2013" name="Genome Announc.">
        <title>Draft Genome Sequence of the Psychrophilic and Alkaliphilic Rhodonellum psychrophilum Strain GCM71T.</title>
        <authorList>
            <person name="Hauptmann A.L."/>
            <person name="Glaring M.A."/>
            <person name="Hallin P.F."/>
            <person name="Prieme A."/>
            <person name="Stougaard P."/>
        </authorList>
    </citation>
    <scope>NUCLEOTIDE SEQUENCE [LARGE SCALE GENOMIC DNA]</scope>
    <source>
        <strain evidence="1 2">GCM71</strain>
    </source>
</reference>
<gene>
    <name evidence="1" type="ORF">P872_25520</name>
</gene>
<evidence type="ECO:0000313" key="2">
    <source>
        <dbReference type="Proteomes" id="UP000016843"/>
    </source>
</evidence>